<evidence type="ECO:0000313" key="2">
    <source>
        <dbReference type="EMBL" id="WTO84737.1"/>
    </source>
</evidence>
<organism evidence="2 3">
    <name type="scientific">Streptomyces nigra</name>
    <dbReference type="NCBI Taxonomy" id="1827580"/>
    <lineage>
        <taxon>Bacteria</taxon>
        <taxon>Bacillati</taxon>
        <taxon>Actinomycetota</taxon>
        <taxon>Actinomycetes</taxon>
        <taxon>Kitasatosporales</taxon>
        <taxon>Streptomycetaceae</taxon>
        <taxon>Streptomyces</taxon>
    </lineage>
</organism>
<feature type="compositionally biased region" description="Low complexity" evidence="1">
    <location>
        <begin position="26"/>
        <end position="37"/>
    </location>
</feature>
<keyword evidence="3" id="KW-1185">Reference proteome</keyword>
<dbReference type="RefSeq" id="WP_406258364.1">
    <property type="nucleotide sequence ID" value="NZ_CP108125.1"/>
</dbReference>
<evidence type="ECO:0000313" key="3">
    <source>
        <dbReference type="Proteomes" id="UP001622690"/>
    </source>
</evidence>
<evidence type="ECO:0000256" key="1">
    <source>
        <dbReference type="SAM" id="MobiDB-lite"/>
    </source>
</evidence>
<reference evidence="2 3" key="1">
    <citation type="submission" date="2022-10" db="EMBL/GenBank/DDBJ databases">
        <title>The complete genomes of actinobacterial strains from the NBC collection.</title>
        <authorList>
            <person name="Joergensen T.S."/>
            <person name="Alvarez Arevalo M."/>
            <person name="Sterndorff E.B."/>
            <person name="Faurdal D."/>
            <person name="Vuksanovic O."/>
            <person name="Mourched A.-S."/>
            <person name="Charusanti P."/>
            <person name="Shaw S."/>
            <person name="Blin K."/>
            <person name="Weber T."/>
        </authorList>
    </citation>
    <scope>NUCLEOTIDE SEQUENCE [LARGE SCALE GENOMIC DNA]</scope>
    <source>
        <strain evidence="2 3">NBC_00206</strain>
    </source>
</reference>
<protein>
    <submittedName>
        <fullName evidence="2">Uncharacterized protein</fullName>
    </submittedName>
</protein>
<dbReference type="EMBL" id="CP108125">
    <property type="protein sequence ID" value="WTO84737.1"/>
    <property type="molecule type" value="Genomic_DNA"/>
</dbReference>
<feature type="region of interest" description="Disordered" evidence="1">
    <location>
        <begin position="1"/>
        <end position="37"/>
    </location>
</feature>
<sequence>MRTEELLERREHTGAGTTGAARHPGRAQTTARATTPRALLVMPLWERRRRGTC</sequence>
<accession>A0ABZ1J030</accession>
<feature type="compositionally biased region" description="Basic and acidic residues" evidence="1">
    <location>
        <begin position="1"/>
        <end position="13"/>
    </location>
</feature>
<dbReference type="Proteomes" id="UP001622690">
    <property type="component" value="Chromosome"/>
</dbReference>
<proteinExistence type="predicted"/>
<name>A0ABZ1J030_9ACTN</name>
<gene>
    <name evidence="2" type="ORF">OHU27_20880</name>
</gene>